<dbReference type="EMBL" id="LN515532">
    <property type="protein sequence ID" value="CEA17003.1"/>
    <property type="molecule type" value="Genomic_DNA"/>
</dbReference>
<sequence>MESPKHLSHKPIISVNDYDQIDGFYAGNTDARALSIGKAQWDEEQISLKVWRESPDERWSRQSEELPIHRNLDLSILFVTSLSTDILNPQSILAKPNECLSIDKPNEVQDIKNYYENNKQFLEPRLKELKRLLNEIV</sequence>
<dbReference type="PATRIC" id="fig|1562970.3.peg.2249"/>
<dbReference type="STRING" id="1562970.ING2E5B_2276"/>
<dbReference type="HOGENOM" id="CLU_140242_1_0_10"/>
<dbReference type="InterPro" id="IPR045352">
    <property type="entry name" value="DUF6530"/>
</dbReference>
<dbReference type="AlphaFoldDB" id="A0A098C3L4"/>
<proteinExistence type="predicted"/>
<dbReference type="Pfam" id="PF20140">
    <property type="entry name" value="DUF6530"/>
    <property type="match status" value="1"/>
</dbReference>
<dbReference type="KEGG" id="pbt:ING2E5B_2276"/>
<evidence type="ECO:0000313" key="2">
    <source>
        <dbReference type="Proteomes" id="UP000032417"/>
    </source>
</evidence>
<reference evidence="1 2" key="1">
    <citation type="submission" date="2014-08" db="EMBL/GenBank/DDBJ databases">
        <authorList>
            <person name="Wibberg D."/>
        </authorList>
    </citation>
    <scope>NUCLEOTIDE SEQUENCE [LARGE SCALE GENOMIC DNA]</scope>
    <source>
        <strain evidence="2">ING2-E5B</strain>
    </source>
</reference>
<dbReference type="Proteomes" id="UP000032417">
    <property type="component" value="Chromosome 1"/>
</dbReference>
<organism evidence="1 2">
    <name type="scientific">Fermentimonas caenicola</name>
    <dbReference type="NCBI Taxonomy" id="1562970"/>
    <lineage>
        <taxon>Bacteria</taxon>
        <taxon>Pseudomonadati</taxon>
        <taxon>Bacteroidota</taxon>
        <taxon>Bacteroidia</taxon>
        <taxon>Bacteroidales</taxon>
        <taxon>Dysgonomonadaceae</taxon>
        <taxon>Fermentimonas</taxon>
    </lineage>
</organism>
<gene>
    <name evidence="1" type="ORF">ING2E5B_2276</name>
</gene>
<evidence type="ECO:0000313" key="1">
    <source>
        <dbReference type="EMBL" id="CEA17003.1"/>
    </source>
</evidence>
<protein>
    <submittedName>
        <fullName evidence="1">Uncharacterized protein</fullName>
    </submittedName>
</protein>
<name>A0A098C3L4_9BACT</name>
<accession>A0A098C3L4</accession>
<keyword evidence="2" id="KW-1185">Reference proteome</keyword>